<sequence>MMNDDGKFEQQWEIRGREVDEDSLSDEIMDKRHKFITDLVLPENDEANDVSRCLRNDNYDTYNSVHKKIEPSKKKNLVQKKSNKKKRNGITKEMVMLEDLKVFADSLISELMVARDNMFADMKHELRKMVPSRPNLETPKKNKVCPLDRVKSVGRNLESNVPCKFSKAVEEAVTHENDGLRPPTTGHMILMSDSDQIASSSYLTLPTVIPKLQFQNHRNGFHMNDRIPTGGPMNNSGSENNFYNRFSEFDPDQGFGNFPHISSRSVDFLGENCIQKPGFPVPLHQGTEHGSNMSSLTYGENSLLNNIKVCPSSTLRFPSDRKFANNISSYAVHKTAGEFEVRRS</sequence>
<dbReference type="EMBL" id="NKXS01007884">
    <property type="protein sequence ID" value="PIM99008.1"/>
    <property type="molecule type" value="Genomic_DNA"/>
</dbReference>
<evidence type="ECO:0000313" key="1">
    <source>
        <dbReference type="EMBL" id="PIM99008.1"/>
    </source>
</evidence>
<dbReference type="OrthoDB" id="1920267at2759"/>
<organism evidence="1 2">
    <name type="scientific">Handroanthus impetiginosus</name>
    <dbReference type="NCBI Taxonomy" id="429701"/>
    <lineage>
        <taxon>Eukaryota</taxon>
        <taxon>Viridiplantae</taxon>
        <taxon>Streptophyta</taxon>
        <taxon>Embryophyta</taxon>
        <taxon>Tracheophyta</taxon>
        <taxon>Spermatophyta</taxon>
        <taxon>Magnoliopsida</taxon>
        <taxon>eudicotyledons</taxon>
        <taxon>Gunneridae</taxon>
        <taxon>Pentapetalae</taxon>
        <taxon>asterids</taxon>
        <taxon>lamiids</taxon>
        <taxon>Lamiales</taxon>
        <taxon>Bignoniaceae</taxon>
        <taxon>Crescentiina</taxon>
        <taxon>Tabebuia alliance</taxon>
        <taxon>Handroanthus</taxon>
    </lineage>
</organism>
<comment type="caution">
    <text evidence="1">The sequence shown here is derived from an EMBL/GenBank/DDBJ whole genome shotgun (WGS) entry which is preliminary data.</text>
</comment>
<proteinExistence type="predicted"/>
<protein>
    <submittedName>
        <fullName evidence="1">Uncharacterized protein</fullName>
    </submittedName>
</protein>
<gene>
    <name evidence="1" type="ORF">CDL12_28502</name>
</gene>
<dbReference type="Proteomes" id="UP000231279">
    <property type="component" value="Unassembled WGS sequence"/>
</dbReference>
<evidence type="ECO:0000313" key="2">
    <source>
        <dbReference type="Proteomes" id="UP000231279"/>
    </source>
</evidence>
<name>A0A2G9G112_9LAMI</name>
<keyword evidence="2" id="KW-1185">Reference proteome</keyword>
<reference evidence="2" key="1">
    <citation type="journal article" date="2018" name="Gigascience">
        <title>Genome assembly of the Pink Ipe (Handroanthus impetiginosus, Bignoniaceae), a highly valued, ecologically keystone Neotropical timber forest tree.</title>
        <authorList>
            <person name="Silva-Junior O.B."/>
            <person name="Grattapaglia D."/>
            <person name="Novaes E."/>
            <person name="Collevatti R.G."/>
        </authorList>
    </citation>
    <scope>NUCLEOTIDE SEQUENCE [LARGE SCALE GENOMIC DNA]</scope>
    <source>
        <strain evidence="2">cv. UFG-1</strain>
    </source>
</reference>
<dbReference type="AlphaFoldDB" id="A0A2G9G112"/>
<accession>A0A2G9G112</accession>